<reference evidence="1 2" key="1">
    <citation type="submission" date="2016-11" db="EMBL/GenBank/DDBJ databases">
        <authorList>
            <person name="Jaros S."/>
            <person name="Januszkiewicz K."/>
            <person name="Wedrychowicz H."/>
        </authorList>
    </citation>
    <scope>NUCLEOTIDE SEQUENCE [LARGE SCALE GENOMIC DNA]</scope>
    <source>
        <strain evidence="1 2">DSM 5091</strain>
    </source>
</reference>
<sequence>MAGYTSIMVQAYSLATGKSIQDSLIDLGVDRLVDSAEVRQNNSRTEETINMLLDDCPGILRWRKR</sequence>
<keyword evidence="2" id="KW-1185">Reference proteome</keyword>
<evidence type="ECO:0000313" key="1">
    <source>
        <dbReference type="EMBL" id="SHJ24175.1"/>
    </source>
</evidence>
<protein>
    <submittedName>
        <fullName evidence="1">Uncharacterized protein</fullName>
    </submittedName>
</protein>
<gene>
    <name evidence="1" type="ORF">SAMN02745165_01910</name>
</gene>
<evidence type="ECO:0000313" key="2">
    <source>
        <dbReference type="Proteomes" id="UP000184171"/>
    </source>
</evidence>
<dbReference type="AlphaFoldDB" id="A0A1M6HPN5"/>
<proteinExistence type="predicted"/>
<organism evidence="1 2">
    <name type="scientific">Malonomonas rubra DSM 5091</name>
    <dbReference type="NCBI Taxonomy" id="1122189"/>
    <lineage>
        <taxon>Bacteria</taxon>
        <taxon>Pseudomonadati</taxon>
        <taxon>Thermodesulfobacteriota</taxon>
        <taxon>Desulfuromonadia</taxon>
        <taxon>Desulfuromonadales</taxon>
        <taxon>Geopsychrobacteraceae</taxon>
        <taxon>Malonomonas</taxon>
    </lineage>
</organism>
<name>A0A1M6HPN5_MALRU</name>
<dbReference type="EMBL" id="FQZT01000005">
    <property type="protein sequence ID" value="SHJ24175.1"/>
    <property type="molecule type" value="Genomic_DNA"/>
</dbReference>
<dbReference type="Proteomes" id="UP000184171">
    <property type="component" value="Unassembled WGS sequence"/>
</dbReference>
<accession>A0A1M6HPN5</accession>